<reference evidence="1" key="1">
    <citation type="submission" date="2021-07" db="EMBL/GenBank/DDBJ databases">
        <authorList>
            <person name="Branca A.L. A."/>
        </authorList>
    </citation>
    <scope>NUCLEOTIDE SEQUENCE</scope>
</reference>
<gene>
    <name evidence="1" type="ORF">PNAL_LOCUS7690</name>
</gene>
<dbReference type="OrthoDB" id="4497052at2759"/>
<name>A0A9W4I2I6_PENNA</name>
<dbReference type="EMBL" id="CAJVNV010000464">
    <property type="protein sequence ID" value="CAG8207843.1"/>
    <property type="molecule type" value="Genomic_DNA"/>
</dbReference>
<evidence type="ECO:0000313" key="2">
    <source>
        <dbReference type="Proteomes" id="UP001153461"/>
    </source>
</evidence>
<evidence type="ECO:0000313" key="1">
    <source>
        <dbReference type="EMBL" id="CAG8207843.1"/>
    </source>
</evidence>
<comment type="caution">
    <text evidence="1">The sequence shown here is derived from an EMBL/GenBank/DDBJ whole genome shotgun (WGS) entry which is preliminary data.</text>
</comment>
<organism evidence="1 2">
    <name type="scientific">Penicillium nalgiovense</name>
    <dbReference type="NCBI Taxonomy" id="60175"/>
    <lineage>
        <taxon>Eukaryota</taxon>
        <taxon>Fungi</taxon>
        <taxon>Dikarya</taxon>
        <taxon>Ascomycota</taxon>
        <taxon>Pezizomycotina</taxon>
        <taxon>Eurotiomycetes</taxon>
        <taxon>Eurotiomycetidae</taxon>
        <taxon>Eurotiales</taxon>
        <taxon>Aspergillaceae</taxon>
        <taxon>Penicillium</taxon>
    </lineage>
</organism>
<dbReference type="Proteomes" id="UP001153461">
    <property type="component" value="Unassembled WGS sequence"/>
</dbReference>
<protein>
    <submittedName>
        <fullName evidence="1">Uncharacterized protein</fullName>
    </submittedName>
</protein>
<feature type="non-terminal residue" evidence="1">
    <location>
        <position position="1"/>
    </location>
</feature>
<sequence length="215" mass="24157">KIQFLVEFSIYETPSMPELDTAFTKDEHIEPPFDFDSMISTPSFLNANPAWTICHGTDQVMIAIVTKLNEQHFACPCTGELLKDCQGLFPSGCTMFSIPQIYTGMMKTSRESTLNGTAGTAILEYLDWDMKYSKDSTIINSAKIAKKLQRRVSVRTNGALIEGPWRYDLPLKSGTLVDLREVDDFWSIQVSYEDFSAPGVRFGDLAELAACLHCW</sequence>
<proteinExistence type="predicted"/>
<dbReference type="AlphaFoldDB" id="A0A9W4I2I6"/>
<accession>A0A9W4I2I6</accession>